<evidence type="ECO:0000313" key="3">
    <source>
        <dbReference type="Proteomes" id="UP000701702"/>
    </source>
</evidence>
<evidence type="ECO:0000313" key="2">
    <source>
        <dbReference type="EMBL" id="CAG9164520.1"/>
    </source>
</evidence>
<proteinExistence type="predicted"/>
<evidence type="ECO:0000256" key="1">
    <source>
        <dbReference type="SAM" id="Phobius"/>
    </source>
</evidence>
<keyword evidence="3" id="KW-1185">Reference proteome</keyword>
<protein>
    <submittedName>
        <fullName evidence="2">Uncharacterized protein</fullName>
    </submittedName>
</protein>
<dbReference type="Proteomes" id="UP000701702">
    <property type="component" value="Unassembled WGS sequence"/>
</dbReference>
<gene>
    <name evidence="2" type="ORF">LMG23994_00353</name>
</gene>
<keyword evidence="1" id="KW-0812">Transmembrane</keyword>
<reference evidence="2 3" key="1">
    <citation type="submission" date="2021-08" db="EMBL/GenBank/DDBJ databases">
        <authorList>
            <person name="Peeters C."/>
        </authorList>
    </citation>
    <scope>NUCLEOTIDE SEQUENCE [LARGE SCALE GENOMIC DNA]</scope>
    <source>
        <strain evidence="2 3">LMG 23994</strain>
    </source>
</reference>
<feature type="transmembrane region" description="Helical" evidence="1">
    <location>
        <begin position="54"/>
        <end position="74"/>
    </location>
</feature>
<comment type="caution">
    <text evidence="2">The sequence shown here is derived from an EMBL/GenBank/DDBJ whole genome shotgun (WGS) entry which is preliminary data.</text>
</comment>
<dbReference type="EMBL" id="CAJZAF010000002">
    <property type="protein sequence ID" value="CAG9164520.1"/>
    <property type="molecule type" value="Genomic_DNA"/>
</dbReference>
<keyword evidence="1" id="KW-1133">Transmembrane helix</keyword>
<name>A0ABM8WB80_9BURK</name>
<keyword evidence="1" id="KW-0472">Membrane</keyword>
<sequence>MLPSLVHVDSVHNCNIAAACNPPDWGKSIDALSLHATASLRHATHGAAACASEMITRIGLPVIPACLAVLFLAVRTARRTSIPT</sequence>
<organism evidence="2 3">
    <name type="scientific">Cupriavidus pinatubonensis</name>
    <dbReference type="NCBI Taxonomy" id="248026"/>
    <lineage>
        <taxon>Bacteria</taxon>
        <taxon>Pseudomonadati</taxon>
        <taxon>Pseudomonadota</taxon>
        <taxon>Betaproteobacteria</taxon>
        <taxon>Burkholderiales</taxon>
        <taxon>Burkholderiaceae</taxon>
        <taxon>Cupriavidus</taxon>
    </lineage>
</organism>
<accession>A0ABM8WB80</accession>